<feature type="region of interest" description="Disordered" evidence="1">
    <location>
        <begin position="287"/>
        <end position="341"/>
    </location>
</feature>
<sequence>MITLYIRCFGLVFFAALISAVHAMPTPPPGPVAPVARIHPPSDAASILPRKEWPGKHLYRITVLGDEDWTHFPPIATKRKNAISEYVAIAFAEKLEFPPNRIQYINPSDDNIEEELGKIVIFVFEAKDNTVVCGEWPCLGFQVDQVNAFTTVFHMDPNVKNVDLLRYGKDGINEGQVKRFEAAFWGLCPRATFEEKWPELKRAIDLEHKAIIAKQKSAVATYDRERYRKKADTAAKTPPKKHRITVLGVLGAGIKLDGNFPLVKSLVKRMTTTLIFSLLNEGEEERGTSAGLPRKFDHASRRPLRYTNLSPPNDKSSINSNGEPTTNPNDKSATNPEGANTNAELTNNLVVFVFEAKDDTTVCGKYRCVGWYDEQWPAFARLYHMDPNVQSVDELQRFRPDWVDEEKMKPFDAHFWKRFPRGEFEKKWPELMDNQHEGKRKSEAVDQGRNKKQQLPAGPLNMMSVGSVLNSKRSTKE</sequence>
<evidence type="ECO:0000256" key="1">
    <source>
        <dbReference type="SAM" id="MobiDB-lite"/>
    </source>
</evidence>
<feature type="compositionally biased region" description="Polar residues" evidence="1">
    <location>
        <begin position="307"/>
        <end position="341"/>
    </location>
</feature>
<feature type="compositionally biased region" description="Polar residues" evidence="1">
    <location>
        <begin position="467"/>
        <end position="477"/>
    </location>
</feature>
<comment type="caution">
    <text evidence="3">The sequence shown here is derived from an EMBL/GenBank/DDBJ whole genome shotgun (WGS) entry which is preliminary data.</text>
</comment>
<keyword evidence="2" id="KW-0732">Signal</keyword>
<name>A0A9P5PQZ3_9AGAR</name>
<organism evidence="3 4">
    <name type="scientific">Rhodocollybia butyracea</name>
    <dbReference type="NCBI Taxonomy" id="206335"/>
    <lineage>
        <taxon>Eukaryota</taxon>
        <taxon>Fungi</taxon>
        <taxon>Dikarya</taxon>
        <taxon>Basidiomycota</taxon>
        <taxon>Agaricomycotina</taxon>
        <taxon>Agaricomycetes</taxon>
        <taxon>Agaricomycetidae</taxon>
        <taxon>Agaricales</taxon>
        <taxon>Marasmiineae</taxon>
        <taxon>Omphalotaceae</taxon>
        <taxon>Rhodocollybia</taxon>
    </lineage>
</organism>
<dbReference type="EMBL" id="JADNRY010000039">
    <property type="protein sequence ID" value="KAF9070559.1"/>
    <property type="molecule type" value="Genomic_DNA"/>
</dbReference>
<accession>A0A9P5PQZ3</accession>
<feature type="chain" id="PRO_5040490790" evidence="2">
    <location>
        <begin position="24"/>
        <end position="477"/>
    </location>
</feature>
<feature type="compositionally biased region" description="Basic and acidic residues" evidence="1">
    <location>
        <begin position="429"/>
        <end position="449"/>
    </location>
</feature>
<feature type="signal peptide" evidence="2">
    <location>
        <begin position="1"/>
        <end position="23"/>
    </location>
</feature>
<evidence type="ECO:0000256" key="2">
    <source>
        <dbReference type="SAM" id="SignalP"/>
    </source>
</evidence>
<proteinExistence type="predicted"/>
<reference evidence="3" key="1">
    <citation type="submission" date="2020-11" db="EMBL/GenBank/DDBJ databases">
        <authorList>
            <consortium name="DOE Joint Genome Institute"/>
            <person name="Ahrendt S."/>
            <person name="Riley R."/>
            <person name="Andreopoulos W."/>
            <person name="Labutti K."/>
            <person name="Pangilinan J."/>
            <person name="Ruiz-Duenas F.J."/>
            <person name="Barrasa J.M."/>
            <person name="Sanchez-Garcia M."/>
            <person name="Camarero S."/>
            <person name="Miyauchi S."/>
            <person name="Serrano A."/>
            <person name="Linde D."/>
            <person name="Babiker R."/>
            <person name="Drula E."/>
            <person name="Ayuso-Fernandez I."/>
            <person name="Pacheco R."/>
            <person name="Padilla G."/>
            <person name="Ferreira P."/>
            <person name="Barriuso J."/>
            <person name="Kellner H."/>
            <person name="Castanera R."/>
            <person name="Alfaro M."/>
            <person name="Ramirez L."/>
            <person name="Pisabarro A.G."/>
            <person name="Kuo A."/>
            <person name="Tritt A."/>
            <person name="Lipzen A."/>
            <person name="He G."/>
            <person name="Yan M."/>
            <person name="Ng V."/>
            <person name="Cullen D."/>
            <person name="Martin F."/>
            <person name="Rosso M.-N."/>
            <person name="Henrissat B."/>
            <person name="Hibbett D."/>
            <person name="Martinez A.T."/>
            <person name="Grigoriev I.V."/>
        </authorList>
    </citation>
    <scope>NUCLEOTIDE SEQUENCE</scope>
    <source>
        <strain evidence="3">AH 40177</strain>
    </source>
</reference>
<gene>
    <name evidence="3" type="ORF">BDP27DRAFT_589643</name>
</gene>
<keyword evidence="4" id="KW-1185">Reference proteome</keyword>
<dbReference type="AlphaFoldDB" id="A0A9P5PQZ3"/>
<feature type="region of interest" description="Disordered" evidence="1">
    <location>
        <begin position="429"/>
        <end position="477"/>
    </location>
</feature>
<protein>
    <submittedName>
        <fullName evidence="3">Uncharacterized protein</fullName>
    </submittedName>
</protein>
<dbReference type="Proteomes" id="UP000772434">
    <property type="component" value="Unassembled WGS sequence"/>
</dbReference>
<evidence type="ECO:0000313" key="4">
    <source>
        <dbReference type="Proteomes" id="UP000772434"/>
    </source>
</evidence>
<evidence type="ECO:0000313" key="3">
    <source>
        <dbReference type="EMBL" id="KAF9070559.1"/>
    </source>
</evidence>